<evidence type="ECO:0000256" key="1">
    <source>
        <dbReference type="SAM" id="MobiDB-lite"/>
    </source>
</evidence>
<feature type="non-terminal residue" evidence="2">
    <location>
        <position position="128"/>
    </location>
</feature>
<feature type="compositionally biased region" description="Basic and acidic residues" evidence="1">
    <location>
        <begin position="18"/>
        <end position="45"/>
    </location>
</feature>
<feature type="compositionally biased region" description="Basic and acidic residues" evidence="1">
    <location>
        <begin position="105"/>
        <end position="128"/>
    </location>
</feature>
<organism evidence="2 3">
    <name type="scientific">Araneus ventricosus</name>
    <name type="common">Orbweaver spider</name>
    <name type="synonym">Epeira ventricosa</name>
    <dbReference type="NCBI Taxonomy" id="182803"/>
    <lineage>
        <taxon>Eukaryota</taxon>
        <taxon>Metazoa</taxon>
        <taxon>Ecdysozoa</taxon>
        <taxon>Arthropoda</taxon>
        <taxon>Chelicerata</taxon>
        <taxon>Arachnida</taxon>
        <taxon>Araneae</taxon>
        <taxon>Araneomorphae</taxon>
        <taxon>Entelegynae</taxon>
        <taxon>Araneoidea</taxon>
        <taxon>Araneidae</taxon>
        <taxon>Araneus</taxon>
    </lineage>
</organism>
<accession>A0A4Y2WR72</accession>
<name>A0A4Y2WR72_ARAVE</name>
<keyword evidence="3" id="KW-1185">Reference proteome</keyword>
<gene>
    <name evidence="2" type="ORF">AVEN_266118_1</name>
</gene>
<reference evidence="2 3" key="1">
    <citation type="journal article" date="2019" name="Sci. Rep.">
        <title>Orb-weaving spider Araneus ventricosus genome elucidates the spidroin gene catalogue.</title>
        <authorList>
            <person name="Kono N."/>
            <person name="Nakamura H."/>
            <person name="Ohtoshi R."/>
            <person name="Moran D.A.P."/>
            <person name="Shinohara A."/>
            <person name="Yoshida Y."/>
            <person name="Fujiwara M."/>
            <person name="Mori M."/>
            <person name="Tomita M."/>
            <person name="Arakawa K."/>
        </authorList>
    </citation>
    <scope>NUCLEOTIDE SEQUENCE [LARGE SCALE GENOMIC DNA]</scope>
</reference>
<dbReference type="EMBL" id="BGPR01063503">
    <property type="protein sequence ID" value="GBO38692.1"/>
    <property type="molecule type" value="Genomic_DNA"/>
</dbReference>
<evidence type="ECO:0000313" key="2">
    <source>
        <dbReference type="EMBL" id="GBO38692.1"/>
    </source>
</evidence>
<feature type="region of interest" description="Disordered" evidence="1">
    <location>
        <begin position="99"/>
        <end position="128"/>
    </location>
</feature>
<dbReference type="Proteomes" id="UP000499080">
    <property type="component" value="Unassembled WGS sequence"/>
</dbReference>
<proteinExistence type="predicted"/>
<comment type="caution">
    <text evidence="2">The sequence shown here is derived from an EMBL/GenBank/DDBJ whole genome shotgun (WGS) entry which is preliminary data.</text>
</comment>
<protein>
    <submittedName>
        <fullName evidence="2">Uncharacterized protein</fullName>
    </submittedName>
</protein>
<feature type="region of interest" description="Disordered" evidence="1">
    <location>
        <begin position="1"/>
        <end position="45"/>
    </location>
</feature>
<dbReference type="AlphaFoldDB" id="A0A4Y2WR72"/>
<sequence>MPPKRQNIGSRTNAAKRKREERQNETEEEAAQRNEGNRLHMSQSHDTKMSALIKFSNLAFCKDGLALFCYFDLINLNRGEILGIFVHLLLIKMLPKRQNIGSRTNEAKRKREEKQNETEEETAQRNEG</sequence>
<evidence type="ECO:0000313" key="3">
    <source>
        <dbReference type="Proteomes" id="UP000499080"/>
    </source>
</evidence>